<dbReference type="Gene3D" id="1.10.10.10">
    <property type="entry name" value="Winged helix-like DNA-binding domain superfamily/Winged helix DNA-binding domain"/>
    <property type="match status" value="1"/>
</dbReference>
<dbReference type="PROSITE" id="PS00622">
    <property type="entry name" value="HTH_LUXR_1"/>
    <property type="match status" value="1"/>
</dbReference>
<dbReference type="CDD" id="cd06170">
    <property type="entry name" value="LuxR_C_like"/>
    <property type="match status" value="1"/>
</dbReference>
<dbReference type="PATRIC" id="fig|1261131.3.peg.245"/>
<keyword evidence="1" id="KW-0805">Transcription regulation</keyword>
<protein>
    <submittedName>
        <fullName evidence="5">Putative GerE/LuxR family transcriptional regulator</fullName>
    </submittedName>
</protein>
<sequence length="254" mass="29418">MPLKVICIMNFDMQQVDVGLIREDEHRTSFLPHLPTRSDLLTRMVLMDRTVSWKMRMYALTEYVGASHFLLLRWDLFQEQKLDSIVSSDWPFDLVRCMAFSDRDKSHNILQRPAELFCPVFHKIPDNVDFPSDMDNRYCSLTFDVGRIRIGLMLLFPKGRIILQDRLWEIGLLAAYQANVFMSYYVSLGKDFELTGREIECLTWISEGKTSDEIAVILGISRNTVNNYIASIMRKTATKTRSGAIAYAVRNNIV</sequence>
<dbReference type="Proteomes" id="UP000017862">
    <property type="component" value="Chromosome"/>
</dbReference>
<name>U6B3I8_9HYPH</name>
<dbReference type="SMART" id="SM00421">
    <property type="entry name" value="HTH_LUXR"/>
    <property type="match status" value="1"/>
</dbReference>
<dbReference type="Pfam" id="PF00196">
    <property type="entry name" value="GerE"/>
    <property type="match status" value="1"/>
</dbReference>
<keyword evidence="6" id="KW-1185">Reference proteome</keyword>
<dbReference type="PANTHER" id="PTHR44688:SF16">
    <property type="entry name" value="DNA-BINDING TRANSCRIPTIONAL ACTIVATOR DEVR_DOSR"/>
    <property type="match status" value="1"/>
</dbReference>
<proteinExistence type="predicted"/>
<evidence type="ECO:0000259" key="4">
    <source>
        <dbReference type="PROSITE" id="PS50043"/>
    </source>
</evidence>
<evidence type="ECO:0000256" key="2">
    <source>
        <dbReference type="ARBA" id="ARBA00023125"/>
    </source>
</evidence>
<dbReference type="STRING" id="1261131.lam_258"/>
<dbReference type="HOGENOM" id="CLU_1131726_0_0_5"/>
<keyword evidence="3" id="KW-0804">Transcription</keyword>
<dbReference type="InterPro" id="IPR016032">
    <property type="entry name" value="Sig_transdc_resp-reg_C-effctor"/>
</dbReference>
<gene>
    <name evidence="5" type="primary">csgD</name>
    <name evidence="5" type="ORF">lam_258</name>
</gene>
<organism evidence="5 6">
    <name type="scientific">Candidatus Liberibacter americanus str. Sao Paulo</name>
    <dbReference type="NCBI Taxonomy" id="1261131"/>
    <lineage>
        <taxon>Bacteria</taxon>
        <taxon>Pseudomonadati</taxon>
        <taxon>Pseudomonadota</taxon>
        <taxon>Alphaproteobacteria</taxon>
        <taxon>Hyphomicrobiales</taxon>
        <taxon>Rhizobiaceae</taxon>
        <taxon>Liberibacter</taxon>
    </lineage>
</organism>
<accession>U6B3I8</accession>
<evidence type="ECO:0000256" key="3">
    <source>
        <dbReference type="ARBA" id="ARBA00023163"/>
    </source>
</evidence>
<dbReference type="PANTHER" id="PTHR44688">
    <property type="entry name" value="DNA-BINDING TRANSCRIPTIONAL ACTIVATOR DEVR_DOSR"/>
    <property type="match status" value="1"/>
</dbReference>
<dbReference type="GO" id="GO:0006355">
    <property type="term" value="P:regulation of DNA-templated transcription"/>
    <property type="evidence" value="ECO:0007669"/>
    <property type="project" value="InterPro"/>
</dbReference>
<dbReference type="KEGG" id="lar:lam_258"/>
<dbReference type="PRINTS" id="PR00038">
    <property type="entry name" value="HTHLUXR"/>
</dbReference>
<dbReference type="AlphaFoldDB" id="U6B3I8"/>
<dbReference type="GO" id="GO:0003677">
    <property type="term" value="F:DNA binding"/>
    <property type="evidence" value="ECO:0007669"/>
    <property type="project" value="UniProtKB-KW"/>
</dbReference>
<feature type="domain" description="HTH luxR-type" evidence="4">
    <location>
        <begin position="187"/>
        <end position="252"/>
    </location>
</feature>
<keyword evidence="2" id="KW-0238">DNA-binding</keyword>
<dbReference type="EMBL" id="CP006604">
    <property type="protein sequence ID" value="AHA27629.1"/>
    <property type="molecule type" value="Genomic_DNA"/>
</dbReference>
<evidence type="ECO:0000313" key="6">
    <source>
        <dbReference type="Proteomes" id="UP000017862"/>
    </source>
</evidence>
<dbReference type="InterPro" id="IPR000792">
    <property type="entry name" value="Tscrpt_reg_LuxR_C"/>
</dbReference>
<dbReference type="eggNOG" id="COG2771">
    <property type="taxonomic scope" value="Bacteria"/>
</dbReference>
<dbReference type="PROSITE" id="PS50043">
    <property type="entry name" value="HTH_LUXR_2"/>
    <property type="match status" value="1"/>
</dbReference>
<evidence type="ECO:0000313" key="5">
    <source>
        <dbReference type="EMBL" id="AHA27629.1"/>
    </source>
</evidence>
<dbReference type="SUPFAM" id="SSF46894">
    <property type="entry name" value="C-terminal effector domain of the bipartite response regulators"/>
    <property type="match status" value="1"/>
</dbReference>
<reference evidence="5 6" key="1">
    <citation type="journal article" date="2014" name="Mol. Plant Microbe Interact.">
        <title>The complete genome sequence of Candidatus Liberibacter americanus, associated with citrus Huanglongbing.</title>
        <authorList>
            <person name="Wulff N.A."/>
            <person name="Zhang S."/>
            <person name="Setubal J.C."/>
            <person name="Almeida N.F."/>
            <person name="Martins E.C."/>
            <person name="Harakava R."/>
            <person name="Kumar D."/>
            <person name="Rangel L.T."/>
            <person name="Foissac X."/>
            <person name="Bove J."/>
            <person name="Gabriel D.W."/>
        </authorList>
    </citation>
    <scope>NUCLEOTIDE SEQUENCE [LARGE SCALE GENOMIC DNA]</scope>
    <source>
        <strain evidence="5 6">Sao Paulo</strain>
    </source>
</reference>
<dbReference type="NCBIfam" id="NF047402">
    <property type="entry name" value="TransRegVisN"/>
    <property type="match status" value="1"/>
</dbReference>
<dbReference type="InterPro" id="IPR036388">
    <property type="entry name" value="WH-like_DNA-bd_sf"/>
</dbReference>
<evidence type="ECO:0000256" key="1">
    <source>
        <dbReference type="ARBA" id="ARBA00023015"/>
    </source>
</evidence>